<comment type="cofactor">
    <cofactor evidence="2">
        <name>[4Fe-4S] cluster</name>
        <dbReference type="ChEBI" id="CHEBI:49883"/>
    </cofactor>
</comment>
<dbReference type="SUPFAM" id="SSF46548">
    <property type="entry name" value="alpha-helical ferredoxin"/>
    <property type="match status" value="1"/>
</dbReference>
<evidence type="ECO:0000256" key="14">
    <source>
        <dbReference type="ARBA" id="ARBA00034078"/>
    </source>
</evidence>
<dbReference type="PROSITE" id="PS00197">
    <property type="entry name" value="2FE2S_FER_1"/>
    <property type="match status" value="1"/>
</dbReference>
<evidence type="ECO:0000256" key="13">
    <source>
        <dbReference type="ARBA" id="ARBA00023291"/>
    </source>
</evidence>
<dbReference type="InterPro" id="IPR017900">
    <property type="entry name" value="4Fe4S_Fe_S_CS"/>
</dbReference>
<evidence type="ECO:0000259" key="15">
    <source>
        <dbReference type="PROSITE" id="PS51085"/>
    </source>
</evidence>
<keyword evidence="8" id="KW-0001">2Fe-2S</keyword>
<dbReference type="GO" id="GO:0051538">
    <property type="term" value="F:3 iron, 4 sulfur cluster binding"/>
    <property type="evidence" value="ECO:0007669"/>
    <property type="project" value="UniProtKB-KW"/>
</dbReference>
<evidence type="ECO:0000256" key="9">
    <source>
        <dbReference type="ARBA" id="ARBA00022723"/>
    </source>
</evidence>
<dbReference type="PROSITE" id="PS51379">
    <property type="entry name" value="4FE4S_FER_2"/>
    <property type="match status" value="1"/>
</dbReference>
<dbReference type="GO" id="GO:0051539">
    <property type="term" value="F:4 iron, 4 sulfur cluster binding"/>
    <property type="evidence" value="ECO:0007669"/>
    <property type="project" value="UniProtKB-KW"/>
</dbReference>
<dbReference type="Gene3D" id="3.10.20.30">
    <property type="match status" value="1"/>
</dbReference>
<dbReference type="EMBL" id="AUZY01007691">
    <property type="protein sequence ID" value="EQD49111.1"/>
    <property type="molecule type" value="Genomic_DNA"/>
</dbReference>
<accession>T0ZLC4</accession>
<dbReference type="CDD" id="cd00207">
    <property type="entry name" value="fer2"/>
    <property type="match status" value="1"/>
</dbReference>
<keyword evidence="11" id="KW-0408">Iron</keyword>
<organism evidence="17">
    <name type="scientific">mine drainage metagenome</name>
    <dbReference type="NCBI Taxonomy" id="410659"/>
    <lineage>
        <taxon>unclassified sequences</taxon>
        <taxon>metagenomes</taxon>
        <taxon>ecological metagenomes</taxon>
    </lineage>
</organism>
<evidence type="ECO:0000256" key="12">
    <source>
        <dbReference type="ARBA" id="ARBA00023014"/>
    </source>
</evidence>
<dbReference type="GO" id="GO:0008177">
    <property type="term" value="F:succinate dehydrogenase (quinone) activity"/>
    <property type="evidence" value="ECO:0007669"/>
    <property type="project" value="UniProtKB-EC"/>
</dbReference>
<feature type="domain" description="2Fe-2S ferredoxin-type" evidence="15">
    <location>
        <begin position="8"/>
        <end position="99"/>
    </location>
</feature>
<comment type="caution">
    <text evidence="17">The sequence shown here is derived from an EMBL/GenBank/DDBJ whole genome shotgun (WGS) entry which is preliminary data.</text>
</comment>
<dbReference type="PROSITE" id="PS00198">
    <property type="entry name" value="4FE4S_FER_1"/>
    <property type="match status" value="1"/>
</dbReference>
<dbReference type="InterPro" id="IPR006058">
    <property type="entry name" value="2Fe2S_fd_BS"/>
</dbReference>
<comment type="similarity">
    <text evidence="4">Belongs to the succinate dehydrogenase/fumarate reductase iron-sulfur protein family.</text>
</comment>
<comment type="cofactor">
    <cofactor evidence="1">
        <name>[3Fe-4S] cluster</name>
        <dbReference type="ChEBI" id="CHEBI:21137"/>
    </cofactor>
</comment>
<dbReference type="GO" id="GO:0046872">
    <property type="term" value="F:metal ion binding"/>
    <property type="evidence" value="ECO:0007669"/>
    <property type="project" value="UniProtKB-KW"/>
</dbReference>
<comment type="cofactor">
    <cofactor evidence="14">
        <name>[2Fe-2S] cluster</name>
        <dbReference type="ChEBI" id="CHEBI:190135"/>
    </cofactor>
</comment>
<name>T0ZLC4_9ZZZZ</name>
<dbReference type="GO" id="GO:0022904">
    <property type="term" value="P:respiratory electron transport chain"/>
    <property type="evidence" value="ECO:0007669"/>
    <property type="project" value="TreeGrafter"/>
</dbReference>
<dbReference type="Gene3D" id="1.10.1060.10">
    <property type="entry name" value="Alpha-helical ferredoxin"/>
    <property type="match status" value="1"/>
</dbReference>
<dbReference type="GO" id="GO:0051537">
    <property type="term" value="F:2 iron, 2 sulfur cluster binding"/>
    <property type="evidence" value="ECO:0007669"/>
    <property type="project" value="UniProtKB-KW"/>
</dbReference>
<evidence type="ECO:0000256" key="2">
    <source>
        <dbReference type="ARBA" id="ARBA00001966"/>
    </source>
</evidence>
<evidence type="ECO:0000313" key="17">
    <source>
        <dbReference type="EMBL" id="EQD49111.1"/>
    </source>
</evidence>
<evidence type="ECO:0000256" key="6">
    <source>
        <dbReference type="ARBA" id="ARBA00022485"/>
    </source>
</evidence>
<dbReference type="InterPro" id="IPR012675">
    <property type="entry name" value="Beta-grasp_dom_sf"/>
</dbReference>
<dbReference type="PANTHER" id="PTHR11921">
    <property type="entry name" value="SUCCINATE DEHYDROGENASE IRON-SULFUR PROTEIN"/>
    <property type="match status" value="1"/>
</dbReference>
<keyword evidence="10" id="KW-0560">Oxidoreductase</keyword>
<reference evidence="17" key="2">
    <citation type="journal article" date="2014" name="ISME J.">
        <title>Microbial stratification in low pH oxic and suboxic macroscopic growths along an acid mine drainage.</title>
        <authorList>
            <person name="Mendez-Garcia C."/>
            <person name="Mesa V."/>
            <person name="Sprenger R.R."/>
            <person name="Richter M."/>
            <person name="Diez M.S."/>
            <person name="Solano J."/>
            <person name="Bargiela R."/>
            <person name="Golyshina O.V."/>
            <person name="Manteca A."/>
            <person name="Ramos J.L."/>
            <person name="Gallego J.R."/>
            <person name="Llorente I."/>
            <person name="Martins Dos Santos V.A."/>
            <person name="Jensen O.N."/>
            <person name="Pelaez A.I."/>
            <person name="Sanchez J."/>
            <person name="Ferrer M."/>
        </authorList>
    </citation>
    <scope>NUCLEOTIDE SEQUENCE</scope>
</reference>
<keyword evidence="13" id="KW-0003">3Fe-4S</keyword>
<dbReference type="NCBIfam" id="TIGR00384">
    <property type="entry name" value="dhsB"/>
    <property type="match status" value="1"/>
</dbReference>
<evidence type="ECO:0000256" key="10">
    <source>
        <dbReference type="ARBA" id="ARBA00023002"/>
    </source>
</evidence>
<feature type="domain" description="4Fe-4S ferredoxin-type" evidence="16">
    <location>
        <begin position="145"/>
        <end position="173"/>
    </location>
</feature>
<dbReference type="InterPro" id="IPR009051">
    <property type="entry name" value="Helical_ferredxn"/>
</dbReference>
<dbReference type="Pfam" id="PF13085">
    <property type="entry name" value="Fer2_3"/>
    <property type="match status" value="1"/>
</dbReference>
<keyword evidence="9" id="KW-0479">Metal-binding</keyword>
<keyword evidence="6" id="KW-0004">4Fe-4S</keyword>
<dbReference type="PROSITE" id="PS51085">
    <property type="entry name" value="2FE2S_FER_2"/>
    <property type="match status" value="1"/>
</dbReference>
<feature type="non-terminal residue" evidence="17">
    <location>
        <position position="176"/>
    </location>
</feature>
<dbReference type="EC" id="1.3.5.1" evidence="5"/>
<reference evidence="17" key="1">
    <citation type="submission" date="2013-08" db="EMBL/GenBank/DDBJ databases">
        <authorList>
            <person name="Mendez C."/>
            <person name="Richter M."/>
            <person name="Ferrer M."/>
            <person name="Sanchez J."/>
        </authorList>
    </citation>
    <scope>NUCLEOTIDE SEQUENCE</scope>
</reference>
<evidence type="ECO:0000256" key="11">
    <source>
        <dbReference type="ARBA" id="ARBA00023004"/>
    </source>
</evidence>
<evidence type="ECO:0000256" key="5">
    <source>
        <dbReference type="ARBA" id="ARBA00012792"/>
    </source>
</evidence>
<dbReference type="GO" id="GO:0009055">
    <property type="term" value="F:electron transfer activity"/>
    <property type="evidence" value="ECO:0007669"/>
    <property type="project" value="InterPro"/>
</dbReference>
<dbReference type="InterPro" id="IPR036010">
    <property type="entry name" value="2Fe-2S_ferredoxin-like_sf"/>
</dbReference>
<proteinExistence type="inferred from homology"/>
<dbReference type="InterPro" id="IPR025192">
    <property type="entry name" value="Succ_DH/fum_Rdtase_N"/>
</dbReference>
<keyword evidence="7" id="KW-0816">Tricarboxylic acid cycle</keyword>
<evidence type="ECO:0000256" key="7">
    <source>
        <dbReference type="ARBA" id="ARBA00022532"/>
    </source>
</evidence>
<dbReference type="InterPro" id="IPR017896">
    <property type="entry name" value="4Fe4S_Fe-S-bd"/>
</dbReference>
<keyword evidence="12" id="KW-0411">Iron-sulfur</keyword>
<dbReference type="AlphaFoldDB" id="T0ZLC4"/>
<evidence type="ECO:0000259" key="16">
    <source>
        <dbReference type="PROSITE" id="PS51379"/>
    </source>
</evidence>
<dbReference type="InterPro" id="IPR004489">
    <property type="entry name" value="Succ_DH/fum_Rdtase_Fe-S"/>
</dbReference>
<dbReference type="SUPFAM" id="SSF54292">
    <property type="entry name" value="2Fe-2S ferredoxin-like"/>
    <property type="match status" value="1"/>
</dbReference>
<sequence length="176" mass="20053">MASTTVRATFDIYRYDPARDAAPRYQRYELDLPPHTPILTALLKIRAELDPTLTLRYSCRSAICGSCAMQVNAKSRLACETQIGPELARDGRIVIEPMRNQRVLRDLVVDQEPFWRNYDKMRPHLILDPTKPMPEGRENPMTPEEVERFRETPRCIACAACFSACPAVEADPEFPG</sequence>
<protein>
    <recommendedName>
        <fullName evidence="5">succinate dehydrogenase</fullName>
        <ecNumber evidence="5">1.3.5.1</ecNumber>
    </recommendedName>
</protein>
<evidence type="ECO:0000256" key="3">
    <source>
        <dbReference type="ARBA" id="ARBA00005163"/>
    </source>
</evidence>
<dbReference type="GO" id="GO:0006099">
    <property type="term" value="P:tricarboxylic acid cycle"/>
    <property type="evidence" value="ECO:0007669"/>
    <property type="project" value="UniProtKB-KW"/>
</dbReference>
<gene>
    <name evidence="17" type="ORF">B1B_11787</name>
</gene>
<comment type="pathway">
    <text evidence="3">Carbohydrate metabolism; tricarboxylic acid cycle.</text>
</comment>
<evidence type="ECO:0000256" key="8">
    <source>
        <dbReference type="ARBA" id="ARBA00022714"/>
    </source>
</evidence>
<dbReference type="InterPro" id="IPR050573">
    <property type="entry name" value="SDH/FRD_Iron-Sulfur"/>
</dbReference>
<evidence type="ECO:0000256" key="1">
    <source>
        <dbReference type="ARBA" id="ARBA00001927"/>
    </source>
</evidence>
<dbReference type="InterPro" id="IPR001041">
    <property type="entry name" value="2Fe-2S_ferredoxin-type"/>
</dbReference>
<evidence type="ECO:0000256" key="4">
    <source>
        <dbReference type="ARBA" id="ARBA00009433"/>
    </source>
</evidence>
<dbReference type="PANTHER" id="PTHR11921:SF29">
    <property type="entry name" value="SUCCINATE DEHYDROGENASE [UBIQUINONE] IRON-SULFUR SUBUNIT, MITOCHONDRIAL"/>
    <property type="match status" value="1"/>
</dbReference>